<dbReference type="HOGENOM" id="CLU_3253427_0_0_10"/>
<accession>E4RW28</accession>
<keyword evidence="2" id="KW-1185">Reference proteome</keyword>
<dbReference type="EMBL" id="CP002305">
    <property type="protein sequence ID" value="ADQ16171.1"/>
    <property type="molecule type" value="Genomic_DNA"/>
</dbReference>
<dbReference type="Proteomes" id="UP000007435">
    <property type="component" value="Chromosome"/>
</dbReference>
<protein>
    <submittedName>
        <fullName evidence="1">Uncharacterized protein</fullName>
    </submittedName>
</protein>
<name>E4RW28_LEAB4</name>
<sequence length="42" mass="5273">MYVYTMRYEIKLQKVALEIFIFFKQPYHGSFSYLLLKEYSRK</sequence>
<dbReference type="KEGG" id="lby:Lbys_0393"/>
<evidence type="ECO:0000313" key="2">
    <source>
        <dbReference type="Proteomes" id="UP000007435"/>
    </source>
</evidence>
<organism evidence="1 2">
    <name type="scientific">Leadbetterella byssophila (strain DSM 17132 / JCM 16389 / KACC 11308 / NBRC 106382 / 4M15)</name>
    <dbReference type="NCBI Taxonomy" id="649349"/>
    <lineage>
        <taxon>Bacteria</taxon>
        <taxon>Pseudomonadati</taxon>
        <taxon>Bacteroidota</taxon>
        <taxon>Cytophagia</taxon>
        <taxon>Cytophagales</taxon>
        <taxon>Leadbetterellaceae</taxon>
        <taxon>Leadbetterella</taxon>
    </lineage>
</organism>
<dbReference type="AlphaFoldDB" id="E4RW28"/>
<reference key="1">
    <citation type="submission" date="2010-11" db="EMBL/GenBank/DDBJ databases">
        <title>The complete genome of Leadbetterella byssophila DSM 17132.</title>
        <authorList>
            <consortium name="US DOE Joint Genome Institute (JGI-PGF)"/>
            <person name="Lucas S."/>
            <person name="Copeland A."/>
            <person name="Lapidus A."/>
            <person name="Glavina del Rio T."/>
            <person name="Dalin E."/>
            <person name="Tice H."/>
            <person name="Bruce D."/>
            <person name="Goodwin L."/>
            <person name="Pitluck S."/>
            <person name="Kyrpides N."/>
            <person name="Mavromatis K."/>
            <person name="Ivanova N."/>
            <person name="Teshima H."/>
            <person name="Brettin T."/>
            <person name="Detter J.C."/>
            <person name="Han C."/>
            <person name="Tapia R."/>
            <person name="Land M."/>
            <person name="Hauser L."/>
            <person name="Markowitz V."/>
            <person name="Cheng J.-F."/>
            <person name="Hugenholtz P."/>
            <person name="Woyke T."/>
            <person name="Wu D."/>
            <person name="Tindall B."/>
            <person name="Pomrenke H.G."/>
            <person name="Brambilla E."/>
            <person name="Klenk H.-P."/>
            <person name="Eisen J.A."/>
        </authorList>
    </citation>
    <scope>NUCLEOTIDE SEQUENCE [LARGE SCALE GENOMIC DNA]</scope>
    <source>
        <strain>DSM 17132</strain>
    </source>
</reference>
<proteinExistence type="predicted"/>
<gene>
    <name evidence="1" type="ordered locus">Lbys_0393</name>
</gene>
<dbReference type="STRING" id="649349.Lbys_0393"/>
<evidence type="ECO:0000313" key="1">
    <source>
        <dbReference type="EMBL" id="ADQ16171.1"/>
    </source>
</evidence>
<reference evidence="1 2" key="2">
    <citation type="journal article" date="2011" name="Stand. Genomic Sci.">
        <title>Complete genome sequence of Leadbetterella byssophila type strain (4M15).</title>
        <authorList>
            <person name="Abt B."/>
            <person name="Teshima H."/>
            <person name="Lucas S."/>
            <person name="Lapidus A."/>
            <person name="Del Rio T.G."/>
            <person name="Nolan M."/>
            <person name="Tice H."/>
            <person name="Cheng J.F."/>
            <person name="Pitluck S."/>
            <person name="Liolios K."/>
            <person name="Pagani I."/>
            <person name="Ivanova N."/>
            <person name="Mavromatis K."/>
            <person name="Pati A."/>
            <person name="Tapia R."/>
            <person name="Han C."/>
            <person name="Goodwin L."/>
            <person name="Chen A."/>
            <person name="Palaniappan K."/>
            <person name="Land M."/>
            <person name="Hauser L."/>
            <person name="Chang Y.J."/>
            <person name="Jeffries C.D."/>
            <person name="Rohde M."/>
            <person name="Goker M."/>
            <person name="Tindall B.J."/>
            <person name="Detter J.C."/>
            <person name="Woyke T."/>
            <person name="Bristow J."/>
            <person name="Eisen J.A."/>
            <person name="Markowitz V."/>
            <person name="Hugenholtz P."/>
            <person name="Klenk H.P."/>
            <person name="Kyrpides N.C."/>
        </authorList>
    </citation>
    <scope>NUCLEOTIDE SEQUENCE [LARGE SCALE GENOMIC DNA]</scope>
    <source>
        <strain evidence="2">DSM 17132 / JCM 16389 / KACC 11308 / NBRC 106382 / 4M15</strain>
    </source>
</reference>